<name>A0AAD5SMQ9_9FUNG</name>
<reference evidence="2" key="1">
    <citation type="submission" date="2020-05" db="EMBL/GenBank/DDBJ databases">
        <title>Phylogenomic resolution of chytrid fungi.</title>
        <authorList>
            <person name="Stajich J.E."/>
            <person name="Amses K."/>
            <person name="Simmons R."/>
            <person name="Seto K."/>
            <person name="Myers J."/>
            <person name="Bonds A."/>
            <person name="Quandt C.A."/>
            <person name="Barry K."/>
            <person name="Liu P."/>
            <person name="Grigoriev I."/>
            <person name="Longcore J.E."/>
            <person name="James T.Y."/>
        </authorList>
    </citation>
    <scope>NUCLEOTIDE SEQUENCE</scope>
    <source>
        <strain evidence="2">JEL0513</strain>
    </source>
</reference>
<evidence type="ECO:0000313" key="2">
    <source>
        <dbReference type="EMBL" id="KAJ3086767.1"/>
    </source>
</evidence>
<dbReference type="AlphaFoldDB" id="A0AAD5SMQ9"/>
<accession>A0AAD5SMQ9</accession>
<gene>
    <name evidence="2" type="ORF">HK100_008593</name>
</gene>
<evidence type="ECO:0000256" key="1">
    <source>
        <dbReference type="SAM" id="MobiDB-lite"/>
    </source>
</evidence>
<keyword evidence="3" id="KW-1185">Reference proteome</keyword>
<feature type="compositionally biased region" description="Polar residues" evidence="1">
    <location>
        <begin position="73"/>
        <end position="84"/>
    </location>
</feature>
<dbReference type="EMBL" id="JADGJH010004207">
    <property type="protein sequence ID" value="KAJ3086767.1"/>
    <property type="molecule type" value="Genomic_DNA"/>
</dbReference>
<feature type="non-terminal residue" evidence="2">
    <location>
        <position position="202"/>
    </location>
</feature>
<evidence type="ECO:0000313" key="3">
    <source>
        <dbReference type="Proteomes" id="UP001211907"/>
    </source>
</evidence>
<sequence length="202" mass="22745">MLGHSTIDDVFSQQHDRLNSINQALTAKRVRDRAGLEAERRELLHLKLKAKNAKERRLKNKLIISNPPPSSSDNVIDTGSTSAEPSILAPPPSKSLKHPHESSLFVPASVYRPSKRLNQFEANVEALHTVEEETQDLTGYPHVPDEIHHVLLDYNWDEESSSDKDYTQQTVPEDIYEEFYSQTPAPEDKNDTASSNDSDSDS</sequence>
<comment type="caution">
    <text evidence="2">The sequence shown here is derived from an EMBL/GenBank/DDBJ whole genome shotgun (WGS) entry which is preliminary data.</text>
</comment>
<proteinExistence type="predicted"/>
<feature type="region of interest" description="Disordered" evidence="1">
    <location>
        <begin position="59"/>
        <end position="100"/>
    </location>
</feature>
<feature type="region of interest" description="Disordered" evidence="1">
    <location>
        <begin position="158"/>
        <end position="202"/>
    </location>
</feature>
<dbReference type="Proteomes" id="UP001211907">
    <property type="component" value="Unassembled WGS sequence"/>
</dbReference>
<protein>
    <submittedName>
        <fullName evidence="2">Uncharacterized protein</fullName>
    </submittedName>
</protein>
<organism evidence="2 3">
    <name type="scientific">Physocladia obscura</name>
    <dbReference type="NCBI Taxonomy" id="109957"/>
    <lineage>
        <taxon>Eukaryota</taxon>
        <taxon>Fungi</taxon>
        <taxon>Fungi incertae sedis</taxon>
        <taxon>Chytridiomycota</taxon>
        <taxon>Chytridiomycota incertae sedis</taxon>
        <taxon>Chytridiomycetes</taxon>
        <taxon>Chytridiales</taxon>
        <taxon>Chytriomycetaceae</taxon>
        <taxon>Physocladia</taxon>
    </lineage>
</organism>
<feature type="compositionally biased region" description="Low complexity" evidence="1">
    <location>
        <begin position="192"/>
        <end position="202"/>
    </location>
</feature>